<feature type="compositionally biased region" description="Basic residues" evidence="1">
    <location>
        <begin position="245"/>
        <end position="269"/>
    </location>
</feature>
<evidence type="ECO:0000256" key="1">
    <source>
        <dbReference type="SAM" id="MobiDB-lite"/>
    </source>
</evidence>
<evidence type="ECO:0000313" key="2">
    <source>
        <dbReference type="EMBL" id="SDU79595.1"/>
    </source>
</evidence>
<gene>
    <name evidence="2" type="ORF">SAMN04488544_0004</name>
</gene>
<feature type="compositionally biased region" description="Polar residues" evidence="1">
    <location>
        <begin position="272"/>
        <end position="285"/>
    </location>
</feature>
<feature type="region of interest" description="Disordered" evidence="1">
    <location>
        <begin position="46"/>
        <end position="171"/>
    </location>
</feature>
<organism evidence="2 3">
    <name type="scientific">Microlunatus sagamiharensis</name>
    <dbReference type="NCBI Taxonomy" id="546874"/>
    <lineage>
        <taxon>Bacteria</taxon>
        <taxon>Bacillati</taxon>
        <taxon>Actinomycetota</taxon>
        <taxon>Actinomycetes</taxon>
        <taxon>Propionibacteriales</taxon>
        <taxon>Propionibacteriaceae</taxon>
        <taxon>Microlunatus</taxon>
    </lineage>
</organism>
<sequence>MARRYLRPFGASSFRPNFRKFLSRAGRAVLSRRTSVVAMSIRVVSRPPPRTRARARPPGRPSPRSGRAPWSARGPPLGDPDVVEADDGQLARDGDPHRPRRLVDPSARTSDAAKTAVGRCSSVSSRRPCSMPSTWWNSAGAGAPCAARARRRRAPPEAESRRGGHHVPGPVTMAISRWPSSMRWRAAAYAPLQSAEPIVGTSAGRPRWAEHHEGDVARAELLQLRRLEVGGDEHRADGRRLRTPSIHRRRAAGGRWCPRRRPDPRRRATRSIEASASLDHQLSIS</sequence>
<accession>A0A1H2LFT8</accession>
<evidence type="ECO:0000313" key="3">
    <source>
        <dbReference type="Proteomes" id="UP000198825"/>
    </source>
</evidence>
<protein>
    <submittedName>
        <fullName evidence="2">Uncharacterized protein</fullName>
    </submittedName>
</protein>
<dbReference type="Proteomes" id="UP000198825">
    <property type="component" value="Chromosome I"/>
</dbReference>
<keyword evidence="3" id="KW-1185">Reference proteome</keyword>
<proteinExistence type="predicted"/>
<reference evidence="3" key="1">
    <citation type="submission" date="2016-10" db="EMBL/GenBank/DDBJ databases">
        <authorList>
            <person name="Varghese N."/>
            <person name="Submissions S."/>
        </authorList>
    </citation>
    <scope>NUCLEOTIDE SEQUENCE [LARGE SCALE GENOMIC DNA]</scope>
    <source>
        <strain evidence="3">DSM 21743</strain>
    </source>
</reference>
<feature type="compositionally biased region" description="Low complexity" evidence="1">
    <location>
        <begin position="119"/>
        <end position="147"/>
    </location>
</feature>
<name>A0A1H2LFT8_9ACTN</name>
<feature type="region of interest" description="Disordered" evidence="1">
    <location>
        <begin position="245"/>
        <end position="285"/>
    </location>
</feature>
<dbReference type="AlphaFoldDB" id="A0A1H2LFT8"/>
<dbReference type="EMBL" id="LT629799">
    <property type="protein sequence ID" value="SDU79595.1"/>
    <property type="molecule type" value="Genomic_DNA"/>
</dbReference>
<feature type="compositionally biased region" description="Low complexity" evidence="1">
    <location>
        <begin position="62"/>
        <end position="73"/>
    </location>
</feature>
<feature type="compositionally biased region" description="Basic and acidic residues" evidence="1">
    <location>
        <begin position="89"/>
        <end position="103"/>
    </location>
</feature>